<sequence length="331" mass="34885">MTAALAARETDIIKHSSKLLGFFAGAVAAAVLAAVFIGTGGVGFFVAVGVGGALGYGGGALADMFMENPGIETGMLLPSDGLFIEINGLDAAAVLDKGECYVPVVYSHGTKPIVEGSQTVLFKCCPAARKGDKLICDAVISSGSPDVLIGGARVRIAGTRRTWVDEALDIGSAYLTVAFMGSNLASMAAGAVMVGVGDIAQYVAGKLGADSIEQWGASAVSGFLFEPLVAPIDEWGERGATRRGMFRDYVRRKRAAGQTPLSRRAYARNNFVRQGVERRMAARPRWHSTAKTGVSLAVDFARAYRDFQRDQRVPEGRSPALCGDQSWLEPA</sequence>
<dbReference type="RefSeq" id="WP_224191756.1">
    <property type="nucleotide sequence ID" value="NZ_JAIRAU010000011.1"/>
</dbReference>
<gene>
    <name evidence="2" type="ORF">K7C98_12035</name>
</gene>
<evidence type="ECO:0000313" key="2">
    <source>
        <dbReference type="EMBL" id="MBZ5709984.1"/>
    </source>
</evidence>
<keyword evidence="1" id="KW-0812">Transmembrane</keyword>
<protein>
    <submittedName>
        <fullName evidence="2">PAAR domain-containing protein</fullName>
    </submittedName>
</protein>
<keyword evidence="3" id="KW-1185">Reference proteome</keyword>
<name>A0ABS7TP33_9BACT</name>
<dbReference type="Proteomes" id="UP001139031">
    <property type="component" value="Unassembled WGS sequence"/>
</dbReference>
<comment type="caution">
    <text evidence="2">The sequence shown here is derived from an EMBL/GenBank/DDBJ whole genome shotgun (WGS) entry which is preliminary data.</text>
</comment>
<dbReference type="Pfam" id="PF05488">
    <property type="entry name" value="PAAR_motif"/>
    <property type="match status" value="1"/>
</dbReference>
<keyword evidence="1" id="KW-1133">Transmembrane helix</keyword>
<dbReference type="InterPro" id="IPR008727">
    <property type="entry name" value="PAAR_motif"/>
</dbReference>
<reference evidence="2" key="1">
    <citation type="submission" date="2021-08" db="EMBL/GenBank/DDBJ databases">
        <authorList>
            <person name="Stevens D.C."/>
        </authorList>
    </citation>
    <scope>NUCLEOTIDE SEQUENCE</scope>
    <source>
        <strain evidence="2">DSM 53165</strain>
    </source>
</reference>
<dbReference type="Gene3D" id="2.60.200.60">
    <property type="match status" value="1"/>
</dbReference>
<keyword evidence="1" id="KW-0472">Membrane</keyword>
<proteinExistence type="predicted"/>
<organism evidence="2 3">
    <name type="scientific">Nannocystis pusilla</name>
    <dbReference type="NCBI Taxonomy" id="889268"/>
    <lineage>
        <taxon>Bacteria</taxon>
        <taxon>Pseudomonadati</taxon>
        <taxon>Myxococcota</taxon>
        <taxon>Polyangia</taxon>
        <taxon>Nannocystales</taxon>
        <taxon>Nannocystaceae</taxon>
        <taxon>Nannocystis</taxon>
    </lineage>
</organism>
<evidence type="ECO:0000256" key="1">
    <source>
        <dbReference type="SAM" id="Phobius"/>
    </source>
</evidence>
<dbReference type="EMBL" id="JAIRAU010000011">
    <property type="protein sequence ID" value="MBZ5709984.1"/>
    <property type="molecule type" value="Genomic_DNA"/>
</dbReference>
<accession>A0ABS7TP33</accession>
<feature type="transmembrane region" description="Helical" evidence="1">
    <location>
        <begin position="20"/>
        <end position="38"/>
    </location>
</feature>
<evidence type="ECO:0000313" key="3">
    <source>
        <dbReference type="Proteomes" id="UP001139031"/>
    </source>
</evidence>